<reference evidence="2" key="1">
    <citation type="journal article" date="2019" name="Int. J. Syst. Evol. Microbiol.">
        <title>The Global Catalogue of Microorganisms (GCM) 10K type strain sequencing project: providing services to taxonomists for standard genome sequencing and annotation.</title>
        <authorList>
            <consortium name="The Broad Institute Genomics Platform"/>
            <consortium name="The Broad Institute Genome Sequencing Center for Infectious Disease"/>
            <person name="Wu L."/>
            <person name="Ma J."/>
        </authorList>
    </citation>
    <scope>NUCLEOTIDE SEQUENCE [LARGE SCALE GENOMIC DNA]</scope>
    <source>
        <strain evidence="2">JCM 31486</strain>
    </source>
</reference>
<protein>
    <submittedName>
        <fullName evidence="1">Aromatase/cyclase</fullName>
    </submittedName>
</protein>
<name>A0ABW3MCW4_9PSEU</name>
<dbReference type="CDD" id="cd08861">
    <property type="entry name" value="OtcD1_ARO-CYC_like"/>
    <property type="match status" value="2"/>
</dbReference>
<evidence type="ECO:0000313" key="1">
    <source>
        <dbReference type="EMBL" id="MFD1046810.1"/>
    </source>
</evidence>
<dbReference type="InterPro" id="IPR023393">
    <property type="entry name" value="START-like_dom_sf"/>
</dbReference>
<proteinExistence type="predicted"/>
<dbReference type="InterPro" id="IPR019587">
    <property type="entry name" value="Polyketide_cyclase/dehydratase"/>
</dbReference>
<dbReference type="EMBL" id="JBHTIS010000799">
    <property type="protein sequence ID" value="MFD1046810.1"/>
    <property type="molecule type" value="Genomic_DNA"/>
</dbReference>
<evidence type="ECO:0000313" key="2">
    <source>
        <dbReference type="Proteomes" id="UP001597045"/>
    </source>
</evidence>
<dbReference type="SUPFAM" id="SSF55961">
    <property type="entry name" value="Bet v1-like"/>
    <property type="match status" value="2"/>
</dbReference>
<comment type="caution">
    <text evidence="1">The sequence shown here is derived from an EMBL/GenBank/DDBJ whole genome shotgun (WGS) entry which is preliminary data.</text>
</comment>
<organism evidence="1 2">
    <name type="scientific">Kibdelosporangium lantanae</name>
    <dbReference type="NCBI Taxonomy" id="1497396"/>
    <lineage>
        <taxon>Bacteria</taxon>
        <taxon>Bacillati</taxon>
        <taxon>Actinomycetota</taxon>
        <taxon>Actinomycetes</taxon>
        <taxon>Pseudonocardiales</taxon>
        <taxon>Pseudonocardiaceae</taxon>
        <taxon>Kibdelosporangium</taxon>
    </lineage>
</organism>
<sequence>MTRTQEHQTVHEIDIAAPVDVVYGIIADPTRWPRYFTPTVHVERTMLDTETERLRIWATGNTVVRAWTSIRAIDPERHQVSFRQEVSAPPVKSMSGCWTVRPVDEGVQLVLTHDFEAVDDDPAHVEWITKGTNENSTVELANIKRLAESWGRLRELEFSFEDSLVIHAPAADIYDFLQDAARWPERLPHVAGLDLRETDAGVQQMSMWTRAKDDSTHLTESVRVCFPHDRIVYKQLVTPVLINAHTGAWLIEPAEDGVVVRAQHTILLNEEAVGTIPAAGLTVESTRDFVRASIGGNSRATLGFAKAYAEAL</sequence>
<dbReference type="Pfam" id="PF10604">
    <property type="entry name" value="Polyketide_cyc2"/>
    <property type="match status" value="2"/>
</dbReference>
<keyword evidence="2" id="KW-1185">Reference proteome</keyword>
<dbReference type="Proteomes" id="UP001597045">
    <property type="component" value="Unassembled WGS sequence"/>
</dbReference>
<dbReference type="Gene3D" id="3.30.530.20">
    <property type="match status" value="2"/>
</dbReference>
<gene>
    <name evidence="1" type="ORF">ACFQ1S_15260</name>
</gene>
<accession>A0ABW3MCW4</accession>